<dbReference type="STRING" id="1094619.G4ZP05"/>
<dbReference type="PROSITE" id="PS50106">
    <property type="entry name" value="PDZ"/>
    <property type="match status" value="1"/>
</dbReference>
<dbReference type="EMBL" id="JH159155">
    <property type="protein sequence ID" value="EGZ15760.1"/>
    <property type="molecule type" value="Genomic_DNA"/>
</dbReference>
<name>G4ZP05_PHYSP</name>
<evidence type="ECO:0008006" key="10">
    <source>
        <dbReference type="Google" id="ProtNLM"/>
    </source>
</evidence>
<dbReference type="RefSeq" id="XP_009529509.1">
    <property type="nucleotide sequence ID" value="XM_009531214.1"/>
</dbReference>
<feature type="compositionally biased region" description="Basic and acidic residues" evidence="5">
    <location>
        <begin position="432"/>
        <end position="448"/>
    </location>
</feature>
<dbReference type="GeneID" id="20650149"/>
<dbReference type="Proteomes" id="UP000002640">
    <property type="component" value="Unassembled WGS sequence"/>
</dbReference>
<dbReference type="InterPro" id="IPR036034">
    <property type="entry name" value="PDZ_sf"/>
</dbReference>
<evidence type="ECO:0000259" key="6">
    <source>
        <dbReference type="PROSITE" id="PS50106"/>
    </source>
</evidence>
<feature type="compositionally biased region" description="Low complexity" evidence="5">
    <location>
        <begin position="90"/>
        <end position="100"/>
    </location>
</feature>
<dbReference type="InterPro" id="IPR043145">
    <property type="entry name" value="Znf_ZZ_sf"/>
</dbReference>
<evidence type="ECO:0000256" key="3">
    <source>
        <dbReference type="ARBA" id="ARBA00022833"/>
    </source>
</evidence>
<organism evidence="8 9">
    <name type="scientific">Phytophthora sojae (strain P6497)</name>
    <name type="common">Soybean stem and root rot agent</name>
    <name type="synonym">Phytophthora megasperma f. sp. glycines</name>
    <dbReference type="NCBI Taxonomy" id="1094619"/>
    <lineage>
        <taxon>Eukaryota</taxon>
        <taxon>Sar</taxon>
        <taxon>Stramenopiles</taxon>
        <taxon>Oomycota</taxon>
        <taxon>Peronosporomycetes</taxon>
        <taxon>Peronosporales</taxon>
        <taxon>Peronosporaceae</taxon>
        <taxon>Phytophthora</taxon>
    </lineage>
</organism>
<feature type="compositionally biased region" description="Acidic residues" evidence="5">
    <location>
        <begin position="217"/>
        <end position="238"/>
    </location>
</feature>
<feature type="compositionally biased region" description="Low complexity" evidence="5">
    <location>
        <begin position="295"/>
        <end position="323"/>
    </location>
</feature>
<sequence>MEAPAVKPHAESPRALGEPAAAAMSPATPVESDVAEVETEKSPVAAPLELHKPHEDGAESDRARTDSDDDEEEPQRQPQLDVTLVQGPSTPVEEPTTPVEAYAEPSTPVEEHDEPTTPVGEAPPEQTFDEHHDTAGVELVVQEAEEEEVVQQNHKLEQEPAQEAQPSPSSPSAASSVAADKVELQGHDVDVQAHEVELVIPSPKRPAPLDLVHHDIDDEASDSDEGEAAGEDDDEEGADLGTPLGYGGAADFGEQDEFASHRFLGPSVASDPSSVRALHSLRRVALHDKPPRFVSEASVVPPSSGSVTSSGESSGRNSSSASAIHAPDMKNGLRSQSEADYTENPLNTYTLTFTEPVLGFNTNVVVSLENELLVEVESVDKDSPAHRAGVVVGDYLISVNGQHIEAHMTKEQVLDIIQKSTLPRTFVFQRDVHDKDSSQSKSLPDKKHSPSKPLMGRLGAAMSTGASIIGSKWKRKKTIVHQNSFCDGCGMDPIVGSLWTCSVCSNYNLCKECYDLGTHGMENTEQMQALSEAIVQYKLQKKCKHFTPEFLLSLRRDICKGRPDKFEYLGEWIANIVVGTAAAKITVRGIEIPALPPAARQRFVSYLMPLVSNRTDIEVNIEWLPDDIDQINAAARASVDRMSAGAYGSSDEDGTEAPRENLEKLRIWISDKKTRTTSPFA</sequence>
<evidence type="ECO:0000256" key="2">
    <source>
        <dbReference type="ARBA" id="ARBA00022771"/>
    </source>
</evidence>
<reference evidence="8 9" key="1">
    <citation type="journal article" date="2006" name="Science">
        <title>Phytophthora genome sequences uncover evolutionary origins and mechanisms of pathogenesis.</title>
        <authorList>
            <person name="Tyler B.M."/>
            <person name="Tripathy S."/>
            <person name="Zhang X."/>
            <person name="Dehal P."/>
            <person name="Jiang R.H."/>
            <person name="Aerts A."/>
            <person name="Arredondo F.D."/>
            <person name="Baxter L."/>
            <person name="Bensasson D."/>
            <person name="Beynon J.L."/>
            <person name="Chapman J."/>
            <person name="Damasceno C.M."/>
            <person name="Dorrance A.E."/>
            <person name="Dou D."/>
            <person name="Dickerman A.W."/>
            <person name="Dubchak I.L."/>
            <person name="Garbelotto M."/>
            <person name="Gijzen M."/>
            <person name="Gordon S.G."/>
            <person name="Govers F."/>
            <person name="Grunwald N.J."/>
            <person name="Huang W."/>
            <person name="Ivors K.L."/>
            <person name="Jones R.W."/>
            <person name="Kamoun S."/>
            <person name="Krampis K."/>
            <person name="Lamour K.H."/>
            <person name="Lee M.K."/>
            <person name="McDonald W.H."/>
            <person name="Medina M."/>
            <person name="Meijer H.J."/>
            <person name="Nordberg E.K."/>
            <person name="Maclean D.J."/>
            <person name="Ospina-Giraldo M.D."/>
            <person name="Morris P.F."/>
            <person name="Phuntumart V."/>
            <person name="Putnam N.H."/>
            <person name="Rash S."/>
            <person name="Rose J.K."/>
            <person name="Sakihama Y."/>
            <person name="Salamov A.A."/>
            <person name="Savidor A."/>
            <person name="Scheuring C.F."/>
            <person name="Smith B.M."/>
            <person name="Sobral B.W."/>
            <person name="Terry A."/>
            <person name="Torto-Alalibo T.A."/>
            <person name="Win J."/>
            <person name="Xu Z."/>
            <person name="Zhang H."/>
            <person name="Grigoriev I.V."/>
            <person name="Rokhsar D.S."/>
            <person name="Boore J.L."/>
        </authorList>
    </citation>
    <scope>NUCLEOTIDE SEQUENCE [LARGE SCALE GENOMIC DNA]</scope>
    <source>
        <strain evidence="8 9">P6497</strain>
    </source>
</reference>
<evidence type="ECO:0000256" key="4">
    <source>
        <dbReference type="PROSITE-ProRule" id="PRU00228"/>
    </source>
</evidence>
<dbReference type="SMR" id="G4ZP05"/>
<dbReference type="SUPFAM" id="SSF57850">
    <property type="entry name" value="RING/U-box"/>
    <property type="match status" value="1"/>
</dbReference>
<dbReference type="Gene3D" id="3.30.60.90">
    <property type="match status" value="1"/>
</dbReference>
<feature type="domain" description="ZZ-type" evidence="7">
    <location>
        <begin position="481"/>
        <end position="535"/>
    </location>
</feature>
<dbReference type="Pfam" id="PF17820">
    <property type="entry name" value="PDZ_6"/>
    <property type="match status" value="1"/>
</dbReference>
<keyword evidence="9" id="KW-1185">Reference proteome</keyword>
<dbReference type="SUPFAM" id="SSF50156">
    <property type="entry name" value="PDZ domain-like"/>
    <property type="match status" value="1"/>
</dbReference>
<dbReference type="KEGG" id="psoj:PHYSODRAFT_360944"/>
<feature type="region of interest" description="Disordered" evidence="5">
    <location>
        <begin position="432"/>
        <end position="458"/>
    </location>
</feature>
<dbReference type="SMART" id="SM00291">
    <property type="entry name" value="ZnF_ZZ"/>
    <property type="match status" value="1"/>
</dbReference>
<feature type="region of interest" description="Disordered" evidence="5">
    <location>
        <begin position="1"/>
        <end position="252"/>
    </location>
</feature>
<accession>G4ZP05</accession>
<evidence type="ECO:0000256" key="5">
    <source>
        <dbReference type="SAM" id="MobiDB-lite"/>
    </source>
</evidence>
<protein>
    <recommendedName>
        <fullName evidence="10">PDZ domain-containing protein</fullName>
    </recommendedName>
</protein>
<feature type="compositionally biased region" description="Low complexity" evidence="5">
    <location>
        <begin position="159"/>
        <end position="179"/>
    </location>
</feature>
<keyword evidence="1" id="KW-0479">Metal-binding</keyword>
<evidence type="ECO:0000256" key="1">
    <source>
        <dbReference type="ARBA" id="ARBA00022723"/>
    </source>
</evidence>
<keyword evidence="3" id="KW-0862">Zinc</keyword>
<dbReference type="InterPro" id="IPR041489">
    <property type="entry name" value="PDZ_6"/>
</dbReference>
<evidence type="ECO:0000313" key="8">
    <source>
        <dbReference type="EMBL" id="EGZ15760.1"/>
    </source>
</evidence>
<keyword evidence="2 4" id="KW-0863">Zinc-finger</keyword>
<dbReference type="InParanoid" id="G4ZP05"/>
<dbReference type="OMA" id="PHMTKEQ"/>
<dbReference type="PROSITE" id="PS50135">
    <property type="entry name" value="ZF_ZZ_2"/>
    <property type="match status" value="1"/>
</dbReference>
<gene>
    <name evidence="8" type="ORF">PHYSODRAFT_360944</name>
</gene>
<feature type="region of interest" description="Disordered" evidence="5">
    <location>
        <begin position="295"/>
        <end position="329"/>
    </location>
</feature>
<dbReference type="AlphaFoldDB" id="G4ZP05"/>
<dbReference type="GO" id="GO:0008270">
    <property type="term" value="F:zinc ion binding"/>
    <property type="evidence" value="ECO:0007669"/>
    <property type="project" value="UniProtKB-KW"/>
</dbReference>
<dbReference type="Pfam" id="PF00569">
    <property type="entry name" value="ZZ"/>
    <property type="match status" value="1"/>
</dbReference>
<feature type="domain" description="PDZ" evidence="6">
    <location>
        <begin position="358"/>
        <end position="420"/>
    </location>
</feature>
<dbReference type="CDD" id="cd02249">
    <property type="entry name" value="ZZ"/>
    <property type="match status" value="1"/>
</dbReference>
<dbReference type="Gene3D" id="2.30.42.10">
    <property type="match status" value="1"/>
</dbReference>
<dbReference type="SMART" id="SM00228">
    <property type="entry name" value="PDZ"/>
    <property type="match status" value="1"/>
</dbReference>
<evidence type="ECO:0000313" key="9">
    <source>
        <dbReference type="Proteomes" id="UP000002640"/>
    </source>
</evidence>
<dbReference type="InterPro" id="IPR000433">
    <property type="entry name" value="Znf_ZZ"/>
</dbReference>
<evidence type="ECO:0000259" key="7">
    <source>
        <dbReference type="PROSITE" id="PS50135"/>
    </source>
</evidence>
<feature type="compositionally biased region" description="Basic and acidic residues" evidence="5">
    <location>
        <begin position="180"/>
        <end position="197"/>
    </location>
</feature>
<feature type="compositionally biased region" description="Basic and acidic residues" evidence="5">
    <location>
        <begin position="49"/>
        <end position="66"/>
    </location>
</feature>
<dbReference type="InterPro" id="IPR001478">
    <property type="entry name" value="PDZ"/>
</dbReference>
<proteinExistence type="predicted"/>